<dbReference type="Proteomes" id="UP000619479">
    <property type="component" value="Unassembled WGS sequence"/>
</dbReference>
<reference evidence="7" key="1">
    <citation type="submission" date="2021-01" db="EMBL/GenBank/DDBJ databases">
        <title>Whole genome shotgun sequence of Actinoplanes cyaneus NBRC 14990.</title>
        <authorList>
            <person name="Komaki H."/>
            <person name="Tamura T."/>
        </authorList>
    </citation>
    <scope>NUCLEOTIDE SEQUENCE</scope>
    <source>
        <strain evidence="7">NBRC 14990</strain>
    </source>
</reference>
<evidence type="ECO:0000313" key="8">
    <source>
        <dbReference type="Proteomes" id="UP000619479"/>
    </source>
</evidence>
<dbReference type="InterPro" id="IPR055372">
    <property type="entry name" value="CBM96"/>
</dbReference>
<feature type="domain" description="LamG-like jellyroll fold" evidence="6">
    <location>
        <begin position="1312"/>
        <end position="1451"/>
    </location>
</feature>
<dbReference type="PANTHER" id="PTHR46943:SF1">
    <property type="entry name" value="PENTRAXIN-RELATED PROTEIN PTX3"/>
    <property type="match status" value="1"/>
</dbReference>
<dbReference type="InterPro" id="IPR031325">
    <property type="entry name" value="RHS_repeat"/>
</dbReference>
<keyword evidence="4" id="KW-1015">Disulfide bond</keyword>
<dbReference type="GO" id="GO:0005975">
    <property type="term" value="P:carbohydrate metabolic process"/>
    <property type="evidence" value="ECO:0007669"/>
    <property type="project" value="UniProtKB-ARBA"/>
</dbReference>
<evidence type="ECO:0000313" key="7">
    <source>
        <dbReference type="EMBL" id="GID70396.1"/>
    </source>
</evidence>
<evidence type="ECO:0000256" key="5">
    <source>
        <dbReference type="SAM" id="MobiDB-lite"/>
    </source>
</evidence>
<dbReference type="Pfam" id="PF24517">
    <property type="entry name" value="CBM96"/>
    <property type="match status" value="1"/>
</dbReference>
<dbReference type="Gene3D" id="2.60.120.200">
    <property type="match status" value="1"/>
</dbReference>
<dbReference type="EMBL" id="BOMH01000074">
    <property type="protein sequence ID" value="GID70396.1"/>
    <property type="molecule type" value="Genomic_DNA"/>
</dbReference>
<evidence type="ECO:0000256" key="4">
    <source>
        <dbReference type="ARBA" id="ARBA00023157"/>
    </source>
</evidence>
<dbReference type="SMART" id="SM00560">
    <property type="entry name" value="LamGL"/>
    <property type="match status" value="1"/>
</dbReference>
<dbReference type="InterPro" id="IPR042837">
    <property type="entry name" value="PTX3"/>
</dbReference>
<dbReference type="NCBIfam" id="TIGR03696">
    <property type="entry name" value="Rhs_assc_core"/>
    <property type="match status" value="1"/>
</dbReference>
<name>A0A919ISE3_9ACTN</name>
<keyword evidence="8" id="KW-1185">Reference proteome</keyword>
<dbReference type="InterPro" id="IPR006530">
    <property type="entry name" value="YD"/>
</dbReference>
<keyword evidence="2" id="KW-0964">Secreted</keyword>
<feature type="region of interest" description="Disordered" evidence="5">
    <location>
        <begin position="1"/>
        <end position="30"/>
    </location>
</feature>
<dbReference type="Gene3D" id="2.60.40.10">
    <property type="entry name" value="Immunoglobulins"/>
    <property type="match status" value="1"/>
</dbReference>
<comment type="caution">
    <text evidence="7">The sequence shown here is derived from an EMBL/GenBank/DDBJ whole genome shotgun (WGS) entry which is preliminary data.</text>
</comment>
<dbReference type="InterPro" id="IPR022385">
    <property type="entry name" value="Rhs_assc_core"/>
</dbReference>
<proteinExistence type="predicted"/>
<dbReference type="InterPro" id="IPR013320">
    <property type="entry name" value="ConA-like_dom_sf"/>
</dbReference>
<dbReference type="Pfam" id="PF13385">
    <property type="entry name" value="Laminin_G_3"/>
    <property type="match status" value="1"/>
</dbReference>
<organism evidence="7 8">
    <name type="scientific">Actinoplanes cyaneus</name>
    <dbReference type="NCBI Taxonomy" id="52696"/>
    <lineage>
        <taxon>Bacteria</taxon>
        <taxon>Bacillati</taxon>
        <taxon>Actinomycetota</taxon>
        <taxon>Actinomycetes</taxon>
        <taxon>Micromonosporales</taxon>
        <taxon>Micromonosporaceae</taxon>
        <taxon>Actinoplanes</taxon>
    </lineage>
</organism>
<dbReference type="SUPFAM" id="SSF49899">
    <property type="entry name" value="Concanavalin A-like lectins/glucanases"/>
    <property type="match status" value="1"/>
</dbReference>
<evidence type="ECO:0000256" key="3">
    <source>
        <dbReference type="ARBA" id="ARBA00022729"/>
    </source>
</evidence>
<dbReference type="GO" id="GO:0005576">
    <property type="term" value="C:extracellular region"/>
    <property type="evidence" value="ECO:0007669"/>
    <property type="project" value="UniProtKB-SubCell"/>
</dbReference>
<feature type="compositionally biased region" description="Low complexity" evidence="5">
    <location>
        <begin position="11"/>
        <end position="27"/>
    </location>
</feature>
<dbReference type="InterPro" id="IPR013783">
    <property type="entry name" value="Ig-like_fold"/>
</dbReference>
<evidence type="ECO:0000256" key="2">
    <source>
        <dbReference type="ARBA" id="ARBA00022525"/>
    </source>
</evidence>
<keyword evidence="3" id="KW-0732">Signal</keyword>
<comment type="subcellular location">
    <subcellularLocation>
        <location evidence="1">Secreted</location>
    </subcellularLocation>
</comment>
<evidence type="ECO:0000259" key="6">
    <source>
        <dbReference type="SMART" id="SM00560"/>
    </source>
</evidence>
<sequence length="2446" mass="256793">MILAATMSDLPATSPAAAAPARQDPAAQSCPSDRVDLASAAIAAKLCAGPVEATGKRSETTRVFVNPDGTLTEERAMAPVRVRNGARWDDVDLTLIRDADGSVVPRVHARALRLSGPQSGAGQHEVVSLGSGAQRTGVSWTGPLPEPVLDGPTATYPEVRPGVDLVVRAQSTGYEQFFVAKDRAALRRAAKLSLPMTTGKLTASADGRGGLDFTDAKGRVIGRAQAPEMWDAKVGALSGIHVNRAPVGLRVTGKRAGRATMELTADAGFVERADLTFPVTIDPPASLPVAFDAFVQNSYSSDQSGADELRLGHVDDGGSFTARSYLRFGTTGLAGARIMSAKLRLWETHSWSCTAASWEAWRTDRADAATRWTAQPAAREKVGTSTETKGYSSSCGDGYVYVEVGPALQYAATAQSSDVTVMLRGTSETSSAGWKKFDSSEAAHPPVVTITYNSAPAAPTAQAVAPCYSACAAGAQTSGVRPTLSAKLADVNAGQALTAEFEVRDKATGAAVASSGVLSGGWTNGSAAAWQLTSDLATGTTYQWRVRARDPEAAGVWTDWTDLTVDTTKPLVPFVSAGIYLNDGQPHGGAGQSDTFTLTPASGSTDLAAFVYRLDTDASATTLAATGTATVTLSPRDGQRTLTVQAKDRAGNLSAANTYTFSAGSAALAQPLPGANIVKRTKLEIFTPVAGYTRAYYEYRRGPGGATLPVPSANLTSATGAPITATAAAPVSIAGLGGYAVWNASETLGLVGGVVEVRARIFTASSTTPVYDTPWVRVTVDSSGDGGAGDEIGPGDVNLLTGDLSLDASDADELGLTVTRAASSRGPNDGYQAMPEKLTANQQQVSTDLTGFTVPSTATAARSTARGQGDVTPLDSVEITPAASGTSNDTYVALGGDTGGLRLGMQAGRTYRATAWIYVPAATTLAPDNAASGLRVVGFFKNGTAYTPVASPMAAYTDGWQELSVDMTVPAGATEALFRLYNGNAAGSGKKVYWDNVSVTEVVSPFGPSWAGGATGGPAESDYTTLTFPWKSVARLDTIGGGWVTFSRNADGTSFTPEPGSEQLTLSAPDSSTYRVADLEGAVTEFKQQGGVWTASSSWTDEDKAATRYVYDTTGGRLLLKRVVNPADPGVDTNGCTGTTLPRGCEVLEYVYATTTTAGLSPTVFGDVTDRVSTVKLWSWDPVAGAENAVDIVKYTYDNLGRLRESWDPRISPALKKTYEYDAAGRVIKAGAPGELPWSVDYAAPDADTAALRWNLDGTAADSSGAGRNGTAIGVGWGQGNDPKNPGDQAAVFNGAAGAQVTAAGTALSNTASYTVSAWARISDKSANRTIVSKDGSRTSGFFLNYVKDTDRWAFSRTTADNDDSTAVRATSNGAPVLGQWTHLAGVYDTASGKMKLYVNGVPQSTTAATGGWNATGGYVVGRAKWAGAATNLWAGGIDDVRVYGSALSDAQIATLAGDENTGRVVRVRRAALKQGSTSETDGETATTLVYNVPLTRAAGGPYDMNFAAVSTWGQSDLPTDATAVFVPEQVPARSSASPASPGSGGYTYADVHYLNAGGQEVNTATPGGEIDTKEYDRFGNAVRTLESSERALALGTLPGAAADLAELGLADSDTATRARALSTVNRYSSDGLDLLETVGPTRSLVLERPLADPDSGGPLAALAAGDTVIGRARTVQAYDEGKPDGATYHLVTTQTTGALIDGYPMADVRVSRNGYGAEKGGKSGWEVKQPTKVTVEASPGGDSTTTYTVFGDDGKVTASWGIGSTGDDARATRTVYWTAGANSADSACGNRPEWSGQVCVTRAAGAVTGHDPDRMTGALPVRRVTRVDRFGGEAEVVETADGKTRTTTTQYDGAGRVVSTGVEGGLGTAVPTVSTTYEQAGGRPAVTTAGPDVITRQFDALGRTVGYTDADGAKTITEYDRYGNQIRVSDPTGTTSYAYDRTVDPRGLLTSTTDASAGVFQARYSPDGQLTTLKYPGGFTRTDRLDANLQPVSRTYTRDADGMVLWAESVVENSAGQQVQHEYTGGGSTFAYDGFGRLTSARQHSDATDGCVTRVYGYDDRTNRTRRTTYAPGAAGGCQTGTASGTTDHTYDSADRLTDAGYTYDAFGRTTVAPGGMTIGYHANDMVRSQEVGDARQTWTLDPSMRLRASLTDTKAGDTWNRTSATLNHYGDDTDEPRWVVEDAGTGVSTRYVSGPDGDLGASVSSAGGVKLQLSSLHGDVAVTVDLTDGSPEVFDYDEFGTPMPGQTDLRYGWLGAKQRSGDAMADIILMGVRLYSPALGRFLSTDPVPGGSCNSYEYTCADPVNGSDLDGRRWCWKFCSWGRNPYWRMTFHGVRMFGTVASFWGGVGEARTGYRAVRSGWKFYRSVRKRGWKATFHPLRTKRRWKYIAAGVGGWMGYHDFRNDWRGFRRAAGDAARPWARRYCNGVRRLKRRIFGRYAGSSCR</sequence>
<dbReference type="Gene3D" id="2.180.10.10">
    <property type="entry name" value="RHS repeat-associated core"/>
    <property type="match status" value="1"/>
</dbReference>
<accession>A0A919ISE3</accession>
<dbReference type="InterPro" id="IPR008979">
    <property type="entry name" value="Galactose-bd-like_sf"/>
</dbReference>
<dbReference type="Pfam" id="PF05593">
    <property type="entry name" value="RHS_repeat"/>
    <property type="match status" value="1"/>
</dbReference>
<gene>
    <name evidence="7" type="ORF">Acy02nite_82770</name>
</gene>
<dbReference type="GO" id="GO:0006955">
    <property type="term" value="P:immune response"/>
    <property type="evidence" value="ECO:0007669"/>
    <property type="project" value="InterPro"/>
</dbReference>
<dbReference type="PANTHER" id="PTHR46943">
    <property type="entry name" value="PENTRAXIN-RELATED PROTEIN PTX3"/>
    <property type="match status" value="1"/>
</dbReference>
<protein>
    <recommendedName>
        <fullName evidence="6">LamG-like jellyroll fold domain-containing protein</fullName>
    </recommendedName>
</protein>
<dbReference type="Gene3D" id="2.60.120.260">
    <property type="entry name" value="Galactose-binding domain-like"/>
    <property type="match status" value="1"/>
</dbReference>
<evidence type="ECO:0000256" key="1">
    <source>
        <dbReference type="ARBA" id="ARBA00004613"/>
    </source>
</evidence>
<dbReference type="SUPFAM" id="SSF49785">
    <property type="entry name" value="Galactose-binding domain-like"/>
    <property type="match status" value="1"/>
</dbReference>
<dbReference type="InterPro" id="IPR006558">
    <property type="entry name" value="LamG-like"/>
</dbReference>
<dbReference type="NCBIfam" id="TIGR01643">
    <property type="entry name" value="YD_repeat_2x"/>
    <property type="match status" value="1"/>
</dbReference>